<organism evidence="1 2">
    <name type="scientific">Xenorhabdus innexi</name>
    <dbReference type="NCBI Taxonomy" id="290109"/>
    <lineage>
        <taxon>Bacteria</taxon>
        <taxon>Pseudomonadati</taxon>
        <taxon>Pseudomonadota</taxon>
        <taxon>Gammaproteobacteria</taxon>
        <taxon>Enterobacterales</taxon>
        <taxon>Morganellaceae</taxon>
        <taxon>Xenorhabdus</taxon>
    </lineage>
</organism>
<sequence>MEFAAHVVAHMVATGTFTGVADYSDYIEDDEYTELLANYFKCSKSWNAIAKSLSNREMIPFVKGAIQHLFAENKLERLDPLRYVKEDYPLLSAHITDVDLMAPVVTRQQYLNDALSLKEIGLIDGETLQAMLRTEALLDAHEKLYSLSESLLAVDRLSSSFKSIHSNNQLILLHMNSLGRKIHLSPDINGFADWYRSVSVEELAEGKCIRFIWDLLGEEQQQEILAQFHDVLLEVQVSQSNRVKLIHDFNDVINFIEPEGRGSRRGIGALFTLADKDVLLRDWLDRQNYALSNWPIPESRSVAKYIIGHQKLFPGICKSSKFIEKRMKEAEIEQLPENIEQVLED</sequence>
<dbReference type="EMBL" id="FTLG01000212">
    <property type="protein sequence ID" value="SIP74617.1"/>
    <property type="molecule type" value="Genomic_DNA"/>
</dbReference>
<reference evidence="2" key="1">
    <citation type="submission" date="2016-12" db="EMBL/GenBank/DDBJ databases">
        <authorList>
            <person name="Gaudriault S."/>
        </authorList>
    </citation>
    <scope>NUCLEOTIDE SEQUENCE [LARGE SCALE GENOMIC DNA]</scope>
    <source>
        <strain evidence="2">HGB1681 (deposited as PTA-6826 in the American Type Culture Collection)</strain>
    </source>
</reference>
<dbReference type="Proteomes" id="UP000196435">
    <property type="component" value="Unassembled WGS sequence"/>
</dbReference>
<gene>
    <name evidence="1" type="ORF">XIS1_680063</name>
</gene>
<proteinExistence type="predicted"/>
<evidence type="ECO:0000313" key="2">
    <source>
        <dbReference type="Proteomes" id="UP000196435"/>
    </source>
</evidence>
<protein>
    <submittedName>
        <fullName evidence="1">Uncharacterized protein</fullName>
    </submittedName>
</protein>
<name>A0A1N6N0K7_9GAMM</name>
<evidence type="ECO:0000313" key="1">
    <source>
        <dbReference type="EMBL" id="SIP74617.1"/>
    </source>
</evidence>
<dbReference type="AlphaFoldDB" id="A0A1N6N0K7"/>
<accession>A0A1N6N0K7</accession>